<name>A0A0M8ZWR3_9HYME</name>
<proteinExistence type="predicted"/>
<evidence type="ECO:0000313" key="3">
    <source>
        <dbReference type="Proteomes" id="UP000053105"/>
    </source>
</evidence>
<dbReference type="EMBL" id="KQ435814">
    <property type="protein sequence ID" value="KOX72675.1"/>
    <property type="molecule type" value="Genomic_DNA"/>
</dbReference>
<gene>
    <name evidence="2" type="ORF">WN51_02969</name>
</gene>
<feature type="compositionally biased region" description="Low complexity" evidence="1">
    <location>
        <begin position="65"/>
        <end position="88"/>
    </location>
</feature>
<dbReference type="STRING" id="166423.A0A0M8ZWR3"/>
<feature type="region of interest" description="Disordered" evidence="1">
    <location>
        <begin position="49"/>
        <end position="105"/>
    </location>
</feature>
<dbReference type="Proteomes" id="UP000053105">
    <property type="component" value="Unassembled WGS sequence"/>
</dbReference>
<feature type="compositionally biased region" description="Polar residues" evidence="1">
    <location>
        <begin position="91"/>
        <end position="100"/>
    </location>
</feature>
<keyword evidence="3" id="KW-1185">Reference proteome</keyword>
<protein>
    <submittedName>
        <fullName evidence="2">Uncharacterized protein</fullName>
    </submittedName>
</protein>
<sequence length="155" mass="17749">MHHSFSQRYRTKVRRANIFSYQYCTLNRWEETFGPPCTSASIDSDIESDTSVFDVKSPTRENGRRSSTSTNNNNPLPGDSTPTPGSPTKAVRSNSESQNTPEKKCVTTMSGNNIALAHEHTYLQFCLEFNYEFNLAKATDDYRKNLEKRSLYRQM</sequence>
<dbReference type="AlphaFoldDB" id="A0A0M8ZWR3"/>
<evidence type="ECO:0000256" key="1">
    <source>
        <dbReference type="SAM" id="MobiDB-lite"/>
    </source>
</evidence>
<accession>A0A0M8ZWR3</accession>
<organism evidence="2 3">
    <name type="scientific">Melipona quadrifasciata</name>
    <dbReference type="NCBI Taxonomy" id="166423"/>
    <lineage>
        <taxon>Eukaryota</taxon>
        <taxon>Metazoa</taxon>
        <taxon>Ecdysozoa</taxon>
        <taxon>Arthropoda</taxon>
        <taxon>Hexapoda</taxon>
        <taxon>Insecta</taxon>
        <taxon>Pterygota</taxon>
        <taxon>Neoptera</taxon>
        <taxon>Endopterygota</taxon>
        <taxon>Hymenoptera</taxon>
        <taxon>Apocrita</taxon>
        <taxon>Aculeata</taxon>
        <taxon>Apoidea</taxon>
        <taxon>Anthophila</taxon>
        <taxon>Apidae</taxon>
        <taxon>Melipona</taxon>
    </lineage>
</organism>
<reference evidence="2 3" key="1">
    <citation type="submission" date="2015-07" db="EMBL/GenBank/DDBJ databases">
        <title>The genome of Melipona quadrifasciata.</title>
        <authorList>
            <person name="Pan H."/>
            <person name="Kapheim K."/>
        </authorList>
    </citation>
    <scope>NUCLEOTIDE SEQUENCE [LARGE SCALE GENOMIC DNA]</scope>
    <source>
        <strain evidence="2">0111107301</strain>
        <tissue evidence="2">Whole body</tissue>
    </source>
</reference>
<evidence type="ECO:0000313" key="2">
    <source>
        <dbReference type="EMBL" id="KOX72675.1"/>
    </source>
</evidence>